<protein>
    <recommendedName>
        <fullName evidence="4">Secreted protein</fullName>
    </recommendedName>
</protein>
<dbReference type="EMBL" id="GBRH01172199">
    <property type="protein sequence ID" value="JAE25697.1"/>
    <property type="molecule type" value="Transcribed_RNA"/>
</dbReference>
<feature type="region of interest" description="Disordered" evidence="1">
    <location>
        <begin position="24"/>
        <end position="43"/>
    </location>
</feature>
<feature type="signal peptide" evidence="2">
    <location>
        <begin position="1"/>
        <end position="18"/>
    </location>
</feature>
<keyword evidence="2" id="KW-0732">Signal</keyword>
<accession>A0A0A9GMJ7</accession>
<feature type="chain" id="PRO_5002044981" description="Secreted protein" evidence="2">
    <location>
        <begin position="19"/>
        <end position="122"/>
    </location>
</feature>
<name>A0A0A9GMJ7_ARUDO</name>
<dbReference type="AlphaFoldDB" id="A0A0A9GMJ7"/>
<reference evidence="3" key="2">
    <citation type="journal article" date="2015" name="Data Brief">
        <title>Shoot transcriptome of the giant reed, Arundo donax.</title>
        <authorList>
            <person name="Barrero R.A."/>
            <person name="Guerrero F.D."/>
            <person name="Moolhuijzen P."/>
            <person name="Goolsby J.A."/>
            <person name="Tidwell J."/>
            <person name="Bellgard S.E."/>
            <person name="Bellgard M.I."/>
        </authorList>
    </citation>
    <scope>NUCLEOTIDE SEQUENCE</scope>
    <source>
        <tissue evidence="3">Shoot tissue taken approximately 20 cm above the soil surface</tissue>
    </source>
</reference>
<proteinExistence type="predicted"/>
<evidence type="ECO:0000256" key="1">
    <source>
        <dbReference type="SAM" id="MobiDB-lite"/>
    </source>
</evidence>
<evidence type="ECO:0000256" key="2">
    <source>
        <dbReference type="SAM" id="SignalP"/>
    </source>
</evidence>
<organism evidence="3">
    <name type="scientific">Arundo donax</name>
    <name type="common">Giant reed</name>
    <name type="synonym">Donax arundinaceus</name>
    <dbReference type="NCBI Taxonomy" id="35708"/>
    <lineage>
        <taxon>Eukaryota</taxon>
        <taxon>Viridiplantae</taxon>
        <taxon>Streptophyta</taxon>
        <taxon>Embryophyta</taxon>
        <taxon>Tracheophyta</taxon>
        <taxon>Spermatophyta</taxon>
        <taxon>Magnoliopsida</taxon>
        <taxon>Liliopsida</taxon>
        <taxon>Poales</taxon>
        <taxon>Poaceae</taxon>
        <taxon>PACMAD clade</taxon>
        <taxon>Arundinoideae</taxon>
        <taxon>Arundineae</taxon>
        <taxon>Arundo</taxon>
    </lineage>
</organism>
<reference evidence="3" key="1">
    <citation type="submission" date="2014-09" db="EMBL/GenBank/DDBJ databases">
        <authorList>
            <person name="Magalhaes I.L.F."/>
            <person name="Oliveira U."/>
            <person name="Santos F.R."/>
            <person name="Vidigal T.H.D.A."/>
            <person name="Brescovit A.D."/>
            <person name="Santos A.J."/>
        </authorList>
    </citation>
    <scope>NUCLEOTIDE SEQUENCE</scope>
    <source>
        <tissue evidence="3">Shoot tissue taken approximately 20 cm above the soil surface</tissue>
    </source>
</reference>
<evidence type="ECO:0008006" key="4">
    <source>
        <dbReference type="Google" id="ProtNLM"/>
    </source>
</evidence>
<sequence>MIELLSLWLVLCLKLTRGCLNRKDRARVSPAESSSSSPRPPIVAQKGLDLHHHAAPNLLPPLMVSSSHGACSSTHGYISAFLMLQSGQASSTIGSQVVRTPYGMNQTVGSTYLRLTCRKFDH</sequence>
<evidence type="ECO:0000313" key="3">
    <source>
        <dbReference type="EMBL" id="JAE25697.1"/>
    </source>
</evidence>